<keyword evidence="5" id="KW-1185">Reference proteome</keyword>
<keyword evidence="1" id="KW-0812">Transmembrane</keyword>
<reference evidence="3" key="2">
    <citation type="submission" date="2020-01" db="EMBL/GenBank/DDBJ databases">
        <authorList>
            <person name="Korhonen P.K.K."/>
            <person name="Guangxu M.G."/>
            <person name="Wang T.W."/>
            <person name="Stroehlein A.J.S."/>
            <person name="Young N.D."/>
            <person name="Ang C.-S.A."/>
            <person name="Fernando D.W.F."/>
            <person name="Lu H.L."/>
            <person name="Taylor S.T."/>
            <person name="Ehtesham M.E.M."/>
            <person name="Najaraj S.H.N."/>
            <person name="Harsha G.H.G."/>
            <person name="Madugundu A.M."/>
            <person name="Renuse S.R."/>
            <person name="Holt D.H."/>
            <person name="Pandey A.P."/>
            <person name="Papenfuss A.P."/>
            <person name="Gasser R.B.G."/>
            <person name="Fischer K.F."/>
        </authorList>
    </citation>
    <scope>NUCLEOTIDE SEQUENCE</scope>
    <source>
        <strain evidence="3">SSS_KF_BRIS2020</strain>
    </source>
</reference>
<gene>
    <name evidence="3" type="ORF">SSS_3599</name>
</gene>
<keyword evidence="1" id="KW-1133">Transmembrane helix</keyword>
<dbReference type="EnsemblMetazoa" id="SSS_3599s_mrna">
    <property type="protein sequence ID" value="KAF7496558.1"/>
    <property type="gene ID" value="SSS_3599"/>
</dbReference>
<sequence length="328" mass="38140">MRTSIAPLTLPMFCYLISTIDSIVAKDSLYECPGQSAIEILGWESLYDGFVRIFDETVFYLAETINNFKHISGPFEPLPYGLSIYKPNIIAMYLGAIKSSLICYSENECYLNNSERIFFTEKIAGLATLTVEDMRAFPNSIGVFFNDKNEFFHMELQQIPSSKNKIILNPIHRRFSKKFNRFITIYDQYLAFNEFQYCLLDSFVTIQNKTSYGDIFCSFSFDERIRSGNFFDCKKILNEQFQDETIESIEREEKNERNQEKSFTAFGLIPLGLILFAFLMILGGFLILNCNRFDPIRLFKVLMKSNDSKQNRIISDSKLSKITFFSDR</sequence>
<evidence type="ECO:0000313" key="5">
    <source>
        <dbReference type="Proteomes" id="UP000070412"/>
    </source>
</evidence>
<dbReference type="EMBL" id="WVUK01000005">
    <property type="protein sequence ID" value="KAF7496558.1"/>
    <property type="molecule type" value="Genomic_DNA"/>
</dbReference>
<dbReference type="Proteomes" id="UP000070412">
    <property type="component" value="Unassembled WGS sequence"/>
</dbReference>
<feature type="chain" id="PRO_5038259589" evidence="2">
    <location>
        <begin position="26"/>
        <end position="328"/>
    </location>
</feature>
<feature type="transmembrane region" description="Helical" evidence="1">
    <location>
        <begin position="263"/>
        <end position="288"/>
    </location>
</feature>
<evidence type="ECO:0000256" key="2">
    <source>
        <dbReference type="SAM" id="SignalP"/>
    </source>
</evidence>
<reference evidence="4" key="3">
    <citation type="submission" date="2022-06" db="UniProtKB">
        <authorList>
            <consortium name="EnsemblMetazoa"/>
        </authorList>
    </citation>
    <scope>IDENTIFICATION</scope>
</reference>
<reference evidence="5" key="1">
    <citation type="journal article" date="2020" name="PLoS Negl. Trop. Dis.">
        <title>High-quality nuclear genome for Sarcoptes scabiei-A critical resource for a neglected parasite.</title>
        <authorList>
            <person name="Korhonen P.K."/>
            <person name="Gasser R.B."/>
            <person name="Ma G."/>
            <person name="Wang T."/>
            <person name="Stroehlein A.J."/>
            <person name="Young N.D."/>
            <person name="Ang C.S."/>
            <person name="Fernando D.D."/>
            <person name="Lu H.C."/>
            <person name="Taylor S."/>
            <person name="Reynolds S.L."/>
            <person name="Mofiz E."/>
            <person name="Najaraj S.H."/>
            <person name="Gowda H."/>
            <person name="Madugundu A."/>
            <person name="Renuse S."/>
            <person name="Holt D."/>
            <person name="Pandey A."/>
            <person name="Papenfuss A.T."/>
            <person name="Fischer K."/>
        </authorList>
    </citation>
    <scope>NUCLEOTIDE SEQUENCE [LARGE SCALE GENOMIC DNA]</scope>
</reference>
<name>A0A834VJF6_SARSC</name>
<feature type="signal peptide" evidence="2">
    <location>
        <begin position="1"/>
        <end position="25"/>
    </location>
</feature>
<evidence type="ECO:0000313" key="4">
    <source>
        <dbReference type="EnsemblMetazoa" id="KAF7496558.1"/>
    </source>
</evidence>
<keyword evidence="2" id="KW-0732">Signal</keyword>
<proteinExistence type="predicted"/>
<evidence type="ECO:0000256" key="1">
    <source>
        <dbReference type="SAM" id="Phobius"/>
    </source>
</evidence>
<organism evidence="3">
    <name type="scientific">Sarcoptes scabiei</name>
    <name type="common">Itch mite</name>
    <name type="synonym">Acarus scabiei</name>
    <dbReference type="NCBI Taxonomy" id="52283"/>
    <lineage>
        <taxon>Eukaryota</taxon>
        <taxon>Metazoa</taxon>
        <taxon>Ecdysozoa</taxon>
        <taxon>Arthropoda</taxon>
        <taxon>Chelicerata</taxon>
        <taxon>Arachnida</taxon>
        <taxon>Acari</taxon>
        <taxon>Acariformes</taxon>
        <taxon>Sarcoptiformes</taxon>
        <taxon>Astigmata</taxon>
        <taxon>Psoroptidia</taxon>
        <taxon>Sarcoptoidea</taxon>
        <taxon>Sarcoptidae</taxon>
        <taxon>Sarcoptinae</taxon>
        <taxon>Sarcoptes</taxon>
    </lineage>
</organism>
<keyword evidence="1" id="KW-0472">Membrane</keyword>
<evidence type="ECO:0000313" key="3">
    <source>
        <dbReference type="EMBL" id="KAF7496558.1"/>
    </source>
</evidence>
<accession>A0A834VJF6</accession>
<dbReference type="AlphaFoldDB" id="A0A834VJF6"/>
<protein>
    <submittedName>
        <fullName evidence="3 4">Uncharacterized protein</fullName>
    </submittedName>
</protein>